<dbReference type="AlphaFoldDB" id="A0A150WHN5"/>
<organism evidence="2 3">
    <name type="scientific">Bdellovibrio bacteriovorus</name>
    <dbReference type="NCBI Taxonomy" id="959"/>
    <lineage>
        <taxon>Bacteria</taxon>
        <taxon>Pseudomonadati</taxon>
        <taxon>Bdellovibrionota</taxon>
        <taxon>Bdellovibrionia</taxon>
        <taxon>Bdellovibrionales</taxon>
        <taxon>Pseudobdellovibrionaceae</taxon>
        <taxon>Bdellovibrio</taxon>
    </lineage>
</organism>
<protein>
    <recommendedName>
        <fullName evidence="4">Lipoprotein</fullName>
    </recommendedName>
</protein>
<dbReference type="OrthoDB" id="5289770at2"/>
<proteinExistence type="predicted"/>
<keyword evidence="3" id="KW-1185">Reference proteome</keyword>
<name>A0A150WHN5_BDEBC</name>
<dbReference type="Proteomes" id="UP000075320">
    <property type="component" value="Unassembled WGS sequence"/>
</dbReference>
<sequence length="331" mass="35626">MKTQSLLTALFLSSALLTTACTRDVKLDTSGGGLRTNSRNGGNNGAATSFNLKSSFSLAAFLGERQIEVIQFIKVASETLDAGNNNFRVEKLNADGAVHTYGVSTEVKDFVYEGAEGSVKSGVSKKIAVGLSFQGGQLEGLSAEADKICENKGKIFPCVMRSNADAVGKDKYYVNLQETVYNVIVAVGSSPDQLTVRFVTEGKIIGSKSAAEKRSEQNIKMQMNLVVDRASLSTNTVKILSSAITLDYPNQNDNTKAPWFVKMDGANQTVILDTNCNRLNGSASFVSDPKKPATVMLFSDDSVSIQGKDWNKTLAECGQRPVVDLSRLQVY</sequence>
<dbReference type="PROSITE" id="PS51257">
    <property type="entry name" value="PROKAR_LIPOPROTEIN"/>
    <property type="match status" value="1"/>
</dbReference>
<evidence type="ECO:0008006" key="4">
    <source>
        <dbReference type="Google" id="ProtNLM"/>
    </source>
</evidence>
<keyword evidence="1" id="KW-0732">Signal</keyword>
<feature type="signal peptide" evidence="1">
    <location>
        <begin position="1"/>
        <end position="20"/>
    </location>
</feature>
<dbReference type="EMBL" id="LUKE01000004">
    <property type="protein sequence ID" value="KYG63136.1"/>
    <property type="molecule type" value="Genomic_DNA"/>
</dbReference>
<evidence type="ECO:0000313" key="3">
    <source>
        <dbReference type="Proteomes" id="UP000075320"/>
    </source>
</evidence>
<gene>
    <name evidence="2" type="ORF">AZI86_15605</name>
</gene>
<evidence type="ECO:0000256" key="1">
    <source>
        <dbReference type="SAM" id="SignalP"/>
    </source>
</evidence>
<reference evidence="2 3" key="1">
    <citation type="submission" date="2016-03" db="EMBL/GenBank/DDBJ databases">
        <authorList>
            <person name="Ploux O."/>
        </authorList>
    </citation>
    <scope>NUCLEOTIDE SEQUENCE [LARGE SCALE GENOMIC DNA]</scope>
    <source>
        <strain evidence="2 3">R0</strain>
    </source>
</reference>
<evidence type="ECO:0000313" key="2">
    <source>
        <dbReference type="EMBL" id="KYG63136.1"/>
    </source>
</evidence>
<feature type="chain" id="PRO_5007572945" description="Lipoprotein" evidence="1">
    <location>
        <begin position="21"/>
        <end position="331"/>
    </location>
</feature>
<accession>A0A150WHN5</accession>
<comment type="caution">
    <text evidence="2">The sequence shown here is derived from an EMBL/GenBank/DDBJ whole genome shotgun (WGS) entry which is preliminary data.</text>
</comment>
<dbReference type="RefSeq" id="WP_061836211.1">
    <property type="nucleotide sequence ID" value="NZ_LUKE01000004.1"/>
</dbReference>